<proteinExistence type="predicted"/>
<dbReference type="Proteomes" id="UP000654918">
    <property type="component" value="Unassembled WGS sequence"/>
</dbReference>
<keyword evidence="2" id="KW-1185">Reference proteome</keyword>
<reference evidence="1" key="1">
    <citation type="journal article" date="2020" name="Phytopathology">
        <title>Genome Sequence Resources of Colletotrichum truncatum, C. plurivorum, C. musicola, and C. sojae: Four Species Pathogenic to Soybean (Glycine max).</title>
        <authorList>
            <person name="Rogerio F."/>
            <person name="Boufleur T.R."/>
            <person name="Ciampi-Guillardi M."/>
            <person name="Sukno S.A."/>
            <person name="Thon M.R."/>
            <person name="Massola Junior N.S."/>
            <person name="Baroncelli R."/>
        </authorList>
    </citation>
    <scope>NUCLEOTIDE SEQUENCE</scope>
    <source>
        <strain evidence="1">LFN00145</strain>
    </source>
</reference>
<gene>
    <name evidence="1" type="ORF">CPLU01_05291</name>
</gene>
<dbReference type="EMBL" id="WIGO01000054">
    <property type="protein sequence ID" value="KAF6833841.1"/>
    <property type="molecule type" value="Genomic_DNA"/>
</dbReference>
<dbReference type="AlphaFoldDB" id="A0A8H6KMK2"/>
<sequence>MRHQQAESRFFGLAAETRQQIYGYLYPHGFHFVLVNGVPRLTPCEGADDDSDRRPSNSEAGYLCPLWTQRVNSSWGCHWRCEEAYLNRRRANCLVGNKYAHDIPELRACKKLRITPLPYENIRHLDITLRIPGLFFYMLVKAAIHSPSPSLMWLLKDSMRPKFGPQFGQFVLWNRIWDAAPCMRSLKSLSLWLDHGEPFSWAWFDERQVLSRLTEVMPALERKGVHVAVCLPSVAPTRNDYVKFRTFGQGKDRSRFQLNRRRRLVWFDVDCPKRLLWVEDSVSGPAPNDTPDLLEEAHDDDDIWIVFAENALNGDLHLIRAAER</sequence>
<accession>A0A8H6KMK2</accession>
<organism evidence="1 2">
    <name type="scientific">Colletotrichum plurivorum</name>
    <dbReference type="NCBI Taxonomy" id="2175906"/>
    <lineage>
        <taxon>Eukaryota</taxon>
        <taxon>Fungi</taxon>
        <taxon>Dikarya</taxon>
        <taxon>Ascomycota</taxon>
        <taxon>Pezizomycotina</taxon>
        <taxon>Sordariomycetes</taxon>
        <taxon>Hypocreomycetidae</taxon>
        <taxon>Glomerellales</taxon>
        <taxon>Glomerellaceae</taxon>
        <taxon>Colletotrichum</taxon>
        <taxon>Colletotrichum orchidearum species complex</taxon>
    </lineage>
</organism>
<name>A0A8H6KMK2_9PEZI</name>
<comment type="caution">
    <text evidence="1">The sequence shown here is derived from an EMBL/GenBank/DDBJ whole genome shotgun (WGS) entry which is preliminary data.</text>
</comment>
<evidence type="ECO:0000313" key="2">
    <source>
        <dbReference type="Proteomes" id="UP000654918"/>
    </source>
</evidence>
<evidence type="ECO:0000313" key="1">
    <source>
        <dbReference type="EMBL" id="KAF6833841.1"/>
    </source>
</evidence>
<protein>
    <submittedName>
        <fullName evidence="1">Uncharacterized protein</fullName>
    </submittedName>
</protein>